<feature type="non-terminal residue" evidence="1">
    <location>
        <position position="103"/>
    </location>
</feature>
<dbReference type="PANTHER" id="PTHR33332">
    <property type="entry name" value="REVERSE TRANSCRIPTASE DOMAIN-CONTAINING PROTEIN"/>
    <property type="match status" value="1"/>
</dbReference>
<sequence length="103" mass="11717">MNILSEKQFAYLKSKSTVTQLLSTVDDWVRSRNSGVPTDGIFLDLAKAFDSVPHERLILKLRSYGIEGSLLTWFSHFITGRKQRVVVRRTFSEWSPVSSGTPQ</sequence>
<comment type="caution">
    <text evidence="1">The sequence shown here is derived from an EMBL/GenBank/DDBJ whole genome shotgun (WGS) entry which is preliminary data.</text>
</comment>
<evidence type="ECO:0000313" key="1">
    <source>
        <dbReference type="EMBL" id="CAB4018284.1"/>
    </source>
</evidence>
<gene>
    <name evidence="1" type="ORF">PACLA_8A027038</name>
</gene>
<dbReference type="InterPro" id="IPR000477">
    <property type="entry name" value="RT_dom"/>
</dbReference>
<dbReference type="OrthoDB" id="5986877at2759"/>
<dbReference type="AlphaFoldDB" id="A0A7D9ITB9"/>
<proteinExistence type="predicted"/>
<accession>A0A7D9ITB9</accession>
<dbReference type="EMBL" id="CACRXK020009938">
    <property type="protein sequence ID" value="CAB4018284.1"/>
    <property type="molecule type" value="Genomic_DNA"/>
</dbReference>
<dbReference type="PROSITE" id="PS50878">
    <property type="entry name" value="RT_POL"/>
    <property type="match status" value="1"/>
</dbReference>
<protein>
    <submittedName>
        <fullName evidence="1">Uncharacterized protein</fullName>
    </submittedName>
</protein>
<evidence type="ECO:0000313" key="2">
    <source>
        <dbReference type="Proteomes" id="UP001152795"/>
    </source>
</evidence>
<name>A0A7D9ITB9_PARCT</name>
<dbReference type="Proteomes" id="UP001152795">
    <property type="component" value="Unassembled WGS sequence"/>
</dbReference>
<keyword evidence="2" id="KW-1185">Reference proteome</keyword>
<reference evidence="1" key="1">
    <citation type="submission" date="2020-04" db="EMBL/GenBank/DDBJ databases">
        <authorList>
            <person name="Alioto T."/>
            <person name="Alioto T."/>
            <person name="Gomez Garrido J."/>
        </authorList>
    </citation>
    <scope>NUCLEOTIDE SEQUENCE</scope>
    <source>
        <strain evidence="1">A484AB</strain>
    </source>
</reference>
<organism evidence="1 2">
    <name type="scientific">Paramuricea clavata</name>
    <name type="common">Red gorgonian</name>
    <name type="synonym">Violescent sea-whip</name>
    <dbReference type="NCBI Taxonomy" id="317549"/>
    <lineage>
        <taxon>Eukaryota</taxon>
        <taxon>Metazoa</taxon>
        <taxon>Cnidaria</taxon>
        <taxon>Anthozoa</taxon>
        <taxon>Octocorallia</taxon>
        <taxon>Malacalcyonacea</taxon>
        <taxon>Plexauridae</taxon>
        <taxon>Paramuricea</taxon>
    </lineage>
</organism>